<reference evidence="1 2" key="1">
    <citation type="submission" date="2020-10" db="EMBL/GenBank/DDBJ databases">
        <authorList>
            <person name="Peeters C."/>
        </authorList>
    </citation>
    <scope>NUCLEOTIDE SEQUENCE [LARGE SCALE GENOMIC DNA]</scope>
    <source>
        <strain evidence="1 2">LMG 27952</strain>
    </source>
</reference>
<proteinExistence type="predicted"/>
<name>A0ABN7HC86_9BURK</name>
<evidence type="ECO:0000313" key="1">
    <source>
        <dbReference type="EMBL" id="CAD6507725.1"/>
    </source>
</evidence>
<dbReference type="Proteomes" id="UP000656319">
    <property type="component" value="Unassembled WGS sequence"/>
</dbReference>
<keyword evidence="2" id="KW-1185">Reference proteome</keyword>
<comment type="caution">
    <text evidence="1">The sequence shown here is derived from an EMBL/GenBank/DDBJ whole genome shotgun (WGS) entry which is preliminary data.</text>
</comment>
<gene>
    <name evidence="1" type="ORF">LMG27952_00116</name>
</gene>
<accession>A0ABN7HC86</accession>
<organism evidence="1 2">
    <name type="scientific">Paraburkholderia hiiakae</name>
    <dbReference type="NCBI Taxonomy" id="1081782"/>
    <lineage>
        <taxon>Bacteria</taxon>
        <taxon>Pseudomonadati</taxon>
        <taxon>Pseudomonadota</taxon>
        <taxon>Betaproteobacteria</taxon>
        <taxon>Burkholderiales</taxon>
        <taxon>Burkholderiaceae</taxon>
        <taxon>Paraburkholderia</taxon>
    </lineage>
</organism>
<sequence length="37" mass="3844">MPHVRPFVLQAAPATSVPVCALANPDDTSLGNDLVRA</sequence>
<evidence type="ECO:0000313" key="2">
    <source>
        <dbReference type="Proteomes" id="UP000656319"/>
    </source>
</evidence>
<dbReference type="EMBL" id="CAJHCQ010000001">
    <property type="protein sequence ID" value="CAD6507725.1"/>
    <property type="molecule type" value="Genomic_DNA"/>
</dbReference>
<protein>
    <submittedName>
        <fullName evidence="1">Uncharacterized protein</fullName>
    </submittedName>
</protein>